<organism evidence="2">
    <name type="scientific">marine sediment metagenome</name>
    <dbReference type="NCBI Taxonomy" id="412755"/>
    <lineage>
        <taxon>unclassified sequences</taxon>
        <taxon>metagenomes</taxon>
        <taxon>ecological metagenomes</taxon>
    </lineage>
</organism>
<dbReference type="AlphaFoldDB" id="A0A0F8Y532"/>
<reference evidence="2" key="1">
    <citation type="journal article" date="2015" name="Nature">
        <title>Complex archaea that bridge the gap between prokaryotes and eukaryotes.</title>
        <authorList>
            <person name="Spang A."/>
            <person name="Saw J.H."/>
            <person name="Jorgensen S.L."/>
            <person name="Zaremba-Niedzwiedzka K."/>
            <person name="Martijn J."/>
            <person name="Lind A.E."/>
            <person name="van Eijk R."/>
            <person name="Schleper C."/>
            <person name="Guy L."/>
            <person name="Ettema T.J."/>
        </authorList>
    </citation>
    <scope>NUCLEOTIDE SEQUENCE</scope>
</reference>
<name>A0A0F8Y532_9ZZZZ</name>
<feature type="region of interest" description="Disordered" evidence="1">
    <location>
        <begin position="1"/>
        <end position="33"/>
    </location>
</feature>
<sequence length="33" mass="3441">EQMAAPPSSATKQPSGLPQVGHSIPRSPIRNNS</sequence>
<evidence type="ECO:0000313" key="2">
    <source>
        <dbReference type="EMBL" id="KKK49279.1"/>
    </source>
</evidence>
<gene>
    <name evidence="2" type="ORF">LCGC14_3136680</name>
</gene>
<proteinExistence type="predicted"/>
<feature type="non-terminal residue" evidence="2">
    <location>
        <position position="1"/>
    </location>
</feature>
<evidence type="ECO:0000256" key="1">
    <source>
        <dbReference type="SAM" id="MobiDB-lite"/>
    </source>
</evidence>
<comment type="caution">
    <text evidence="2">The sequence shown here is derived from an EMBL/GenBank/DDBJ whole genome shotgun (WGS) entry which is preliminary data.</text>
</comment>
<protein>
    <submittedName>
        <fullName evidence="2">Uncharacterized protein</fullName>
    </submittedName>
</protein>
<accession>A0A0F8Y532</accession>
<dbReference type="EMBL" id="LAZR01068631">
    <property type="protein sequence ID" value="KKK49279.1"/>
    <property type="molecule type" value="Genomic_DNA"/>
</dbReference>